<evidence type="ECO:0000256" key="1">
    <source>
        <dbReference type="SAM" id="MobiDB-lite"/>
    </source>
</evidence>
<keyword evidence="3" id="KW-0732">Signal</keyword>
<evidence type="ECO:0008006" key="6">
    <source>
        <dbReference type="Google" id="ProtNLM"/>
    </source>
</evidence>
<reference evidence="4 5" key="1">
    <citation type="submission" date="2012-09" db="EMBL/GenBank/DDBJ databases">
        <title>Genome Sequence of alkane-degrading Bacterium Alcanivorax sp. 521-1.</title>
        <authorList>
            <person name="Lai Q."/>
            <person name="Shao Z."/>
        </authorList>
    </citation>
    <scope>NUCLEOTIDE SEQUENCE [LARGE SCALE GENOMIC DNA]</scope>
    <source>
        <strain evidence="4 5">521-1</strain>
    </source>
</reference>
<evidence type="ECO:0000256" key="2">
    <source>
        <dbReference type="SAM" id="Phobius"/>
    </source>
</evidence>
<proteinExistence type="predicted"/>
<evidence type="ECO:0000313" key="4">
    <source>
        <dbReference type="EMBL" id="MBF5055828.1"/>
    </source>
</evidence>
<evidence type="ECO:0000256" key="3">
    <source>
        <dbReference type="SAM" id="SignalP"/>
    </source>
</evidence>
<keyword evidence="5" id="KW-1185">Reference proteome</keyword>
<organism evidence="4 5">
    <name type="scientific">Alloalcanivorax profundimaris</name>
    <dbReference type="NCBI Taxonomy" id="2735259"/>
    <lineage>
        <taxon>Bacteria</taxon>
        <taxon>Pseudomonadati</taxon>
        <taxon>Pseudomonadota</taxon>
        <taxon>Gammaproteobacteria</taxon>
        <taxon>Oceanospirillales</taxon>
        <taxon>Alcanivoracaceae</taxon>
        <taxon>Alloalcanivorax</taxon>
    </lineage>
</organism>
<comment type="caution">
    <text evidence="4">The sequence shown here is derived from an EMBL/GenBank/DDBJ whole genome shotgun (WGS) entry which is preliminary data.</text>
</comment>
<feature type="region of interest" description="Disordered" evidence="1">
    <location>
        <begin position="143"/>
        <end position="180"/>
    </location>
</feature>
<feature type="signal peptide" evidence="3">
    <location>
        <begin position="1"/>
        <end position="20"/>
    </location>
</feature>
<keyword evidence="2" id="KW-1133">Transmembrane helix</keyword>
<dbReference type="RefSeq" id="WP_194864474.1">
    <property type="nucleotide sequence ID" value="NZ_ARXX01000012.1"/>
</dbReference>
<evidence type="ECO:0000313" key="5">
    <source>
        <dbReference type="Proteomes" id="UP000662703"/>
    </source>
</evidence>
<sequence length="180" mass="19043">MKTIMGAAALTAMIHLSGCASILSDSSYPVSIQSSPERAEYVVTDTRNGSRVAAGTTPDTVTLRAKHGFFSSARYQVSFEKEGYKSATRPLDAGMDGWYFGNILLGGLLGILIIDPATGAMWKLDESLQVGLDAAPVVRPPLAPTEAVPAENESLPAGEEGTPRQQTDTLSLNERSATAR</sequence>
<keyword evidence="2" id="KW-0472">Membrane</keyword>
<feature type="chain" id="PRO_5047288934" description="PEGA domain-containing protein" evidence="3">
    <location>
        <begin position="21"/>
        <end position="180"/>
    </location>
</feature>
<keyword evidence="2" id="KW-0812">Transmembrane</keyword>
<name>A0ABS0ANW2_9GAMM</name>
<accession>A0ABS0ANW2</accession>
<dbReference type="Proteomes" id="UP000662703">
    <property type="component" value="Unassembled WGS sequence"/>
</dbReference>
<dbReference type="EMBL" id="ARXX01000012">
    <property type="protein sequence ID" value="MBF5055828.1"/>
    <property type="molecule type" value="Genomic_DNA"/>
</dbReference>
<gene>
    <name evidence="4" type="ORF">Y5W_01122</name>
</gene>
<protein>
    <recommendedName>
        <fullName evidence="6">PEGA domain-containing protein</fullName>
    </recommendedName>
</protein>
<feature type="compositionally biased region" description="Polar residues" evidence="1">
    <location>
        <begin position="163"/>
        <end position="180"/>
    </location>
</feature>
<feature type="transmembrane region" description="Helical" evidence="2">
    <location>
        <begin position="97"/>
        <end position="114"/>
    </location>
</feature>